<dbReference type="PANTHER" id="PTHR42760">
    <property type="entry name" value="SHORT-CHAIN DEHYDROGENASES/REDUCTASES FAMILY MEMBER"/>
    <property type="match status" value="1"/>
</dbReference>
<dbReference type="SUPFAM" id="SSF51735">
    <property type="entry name" value="NAD(P)-binding Rossmann-fold domains"/>
    <property type="match status" value="1"/>
</dbReference>
<accession>A0ABN2NAX6</accession>
<dbReference type="InterPro" id="IPR020904">
    <property type="entry name" value="Sc_DH/Rdtase_CS"/>
</dbReference>
<dbReference type="NCBIfam" id="NF005559">
    <property type="entry name" value="PRK07231.1"/>
    <property type="match status" value="1"/>
</dbReference>
<reference evidence="3 4" key="1">
    <citation type="journal article" date="2019" name="Int. J. Syst. Evol. Microbiol.">
        <title>The Global Catalogue of Microorganisms (GCM) 10K type strain sequencing project: providing services to taxonomists for standard genome sequencing and annotation.</title>
        <authorList>
            <consortium name="The Broad Institute Genomics Platform"/>
            <consortium name="The Broad Institute Genome Sequencing Center for Infectious Disease"/>
            <person name="Wu L."/>
            <person name="Ma J."/>
        </authorList>
    </citation>
    <scope>NUCLEOTIDE SEQUENCE [LARGE SCALE GENOMIC DNA]</scope>
    <source>
        <strain evidence="3 4">JCM 16009</strain>
    </source>
</reference>
<keyword evidence="4" id="KW-1185">Reference proteome</keyword>
<comment type="caution">
    <text evidence="3">The sequence shown here is derived from an EMBL/GenBank/DDBJ whole genome shotgun (WGS) entry which is preliminary data.</text>
</comment>
<organism evidence="3 4">
    <name type="scientific">Pseudonocardia ailaonensis</name>
    <dbReference type="NCBI Taxonomy" id="367279"/>
    <lineage>
        <taxon>Bacteria</taxon>
        <taxon>Bacillati</taxon>
        <taxon>Actinomycetota</taxon>
        <taxon>Actinomycetes</taxon>
        <taxon>Pseudonocardiales</taxon>
        <taxon>Pseudonocardiaceae</taxon>
        <taxon>Pseudonocardia</taxon>
    </lineage>
</organism>
<comment type="similarity">
    <text evidence="1">Belongs to the short-chain dehydrogenases/reductases (SDR) family.</text>
</comment>
<evidence type="ECO:0000256" key="1">
    <source>
        <dbReference type="ARBA" id="ARBA00006484"/>
    </source>
</evidence>
<dbReference type="Pfam" id="PF13561">
    <property type="entry name" value="adh_short_C2"/>
    <property type="match status" value="1"/>
</dbReference>
<gene>
    <name evidence="3" type="ORF">GCM10009836_44130</name>
</gene>
<dbReference type="Proteomes" id="UP001500449">
    <property type="component" value="Unassembled WGS sequence"/>
</dbReference>
<proteinExistence type="inferred from homology"/>
<dbReference type="InterPro" id="IPR036291">
    <property type="entry name" value="NAD(P)-bd_dom_sf"/>
</dbReference>
<name>A0ABN2NAX6_9PSEU</name>
<sequence length="267" mass="27052">MSGAGRGERFDGRVAVVTGGAAGIGRATARLFAAEGAAVAVVDRDLAKAETAAGELTAAGSTTLALACDVADVRAVEQACSVVMDRFGRIDVLVNSAGRTGRGPAEASSDFADVLAVNVLGTYYWSRAVATACMLRQGRGAVVNVGSLASLAAVPGDVAYTTSKHAVVGLTRTLAAEWAGRGVRVNAIAPGLTLTGMVDGWRVGDPERFAARLARIPMAHPATPEDQARAIAFLASDDADHVTGVTLPVDGGQAALSSGFVSGPTFR</sequence>
<dbReference type="InterPro" id="IPR002347">
    <property type="entry name" value="SDR_fam"/>
</dbReference>
<dbReference type="PRINTS" id="PR00080">
    <property type="entry name" value="SDRFAMILY"/>
</dbReference>
<dbReference type="CDD" id="cd05233">
    <property type="entry name" value="SDR_c"/>
    <property type="match status" value="1"/>
</dbReference>
<protein>
    <submittedName>
        <fullName evidence="3">D-threitol dehydrogenase</fullName>
    </submittedName>
</protein>
<dbReference type="EMBL" id="BAAAQK010000017">
    <property type="protein sequence ID" value="GAA1859084.1"/>
    <property type="molecule type" value="Genomic_DNA"/>
</dbReference>
<evidence type="ECO:0000313" key="4">
    <source>
        <dbReference type="Proteomes" id="UP001500449"/>
    </source>
</evidence>
<dbReference type="PRINTS" id="PR00081">
    <property type="entry name" value="GDHRDH"/>
</dbReference>
<dbReference type="SMART" id="SM00822">
    <property type="entry name" value="PKS_KR"/>
    <property type="match status" value="1"/>
</dbReference>
<dbReference type="PROSITE" id="PS00061">
    <property type="entry name" value="ADH_SHORT"/>
    <property type="match status" value="1"/>
</dbReference>
<dbReference type="RefSeq" id="WP_344420165.1">
    <property type="nucleotide sequence ID" value="NZ_BAAAQK010000017.1"/>
</dbReference>
<evidence type="ECO:0000313" key="3">
    <source>
        <dbReference type="EMBL" id="GAA1859084.1"/>
    </source>
</evidence>
<evidence type="ECO:0000259" key="2">
    <source>
        <dbReference type="SMART" id="SM00822"/>
    </source>
</evidence>
<dbReference type="Gene3D" id="3.40.50.720">
    <property type="entry name" value="NAD(P)-binding Rossmann-like Domain"/>
    <property type="match status" value="1"/>
</dbReference>
<feature type="domain" description="Ketoreductase" evidence="2">
    <location>
        <begin position="13"/>
        <end position="201"/>
    </location>
</feature>
<dbReference type="InterPro" id="IPR057326">
    <property type="entry name" value="KR_dom"/>
</dbReference>